<dbReference type="SUPFAM" id="SSF46785">
    <property type="entry name" value="Winged helix' DNA-binding domain"/>
    <property type="match status" value="1"/>
</dbReference>
<evidence type="ECO:0000256" key="2">
    <source>
        <dbReference type="ARBA" id="ARBA00023015"/>
    </source>
</evidence>
<dbReference type="InterPro" id="IPR036390">
    <property type="entry name" value="WH_DNA-bd_sf"/>
</dbReference>
<dbReference type="EMBL" id="BSFN01000022">
    <property type="protein sequence ID" value="GLK91540.1"/>
    <property type="molecule type" value="Genomic_DNA"/>
</dbReference>
<sequence>MDTLNCIECFIRSAEAGSFAQAARRLGLTPAAVGKNVARLEDSLDVRLFQRSTRKLSLTEAGEYFLAEAAGGLSTLQLAMGNLTSLKSQPAGTLKVSMGLSFGREYMVPLLGEFLKRYPRVVPDWHFDNRPVDLIADGFDAAVGGGFDLPLGVVARELAPAHRVLLASKAYLETAPRLNSPADLAAHAGILIRSPQTGRVRPWTLRNRDGLLAPIDIQPRMTLSDPEAACAAAQIGLGIALVSVAHALPYLERGTVQRVLPDWYVDTGATTLYFAGQKLLPQKTRVFVDFVVERFKALGLEKRLSALVGPAS</sequence>
<dbReference type="CDD" id="cd08422">
    <property type="entry name" value="PBP2_CrgA_like"/>
    <property type="match status" value="1"/>
</dbReference>
<evidence type="ECO:0000256" key="1">
    <source>
        <dbReference type="ARBA" id="ARBA00009437"/>
    </source>
</evidence>
<keyword evidence="7" id="KW-1185">Reference proteome</keyword>
<name>A0A9W6NI40_9PSED</name>
<evidence type="ECO:0000256" key="3">
    <source>
        <dbReference type="ARBA" id="ARBA00023125"/>
    </source>
</evidence>
<keyword evidence="4" id="KW-0804">Transcription</keyword>
<dbReference type="GO" id="GO:0003700">
    <property type="term" value="F:DNA-binding transcription factor activity"/>
    <property type="evidence" value="ECO:0007669"/>
    <property type="project" value="InterPro"/>
</dbReference>
<reference evidence="6" key="1">
    <citation type="journal article" date="2014" name="Int. J. Syst. Evol. Microbiol.">
        <title>Complete genome sequence of Corynebacterium casei LMG S-19264T (=DSM 44701T), isolated from a smear-ripened cheese.</title>
        <authorList>
            <consortium name="US DOE Joint Genome Institute (JGI-PGF)"/>
            <person name="Walter F."/>
            <person name="Albersmeier A."/>
            <person name="Kalinowski J."/>
            <person name="Ruckert C."/>
        </authorList>
    </citation>
    <scope>NUCLEOTIDE SEQUENCE</scope>
    <source>
        <strain evidence="6">VKM B-2935</strain>
    </source>
</reference>
<accession>A0A9W6NI40</accession>
<dbReference type="GO" id="GO:0006351">
    <property type="term" value="P:DNA-templated transcription"/>
    <property type="evidence" value="ECO:0007669"/>
    <property type="project" value="TreeGrafter"/>
</dbReference>
<dbReference type="PROSITE" id="PS50931">
    <property type="entry name" value="HTH_LYSR"/>
    <property type="match status" value="1"/>
</dbReference>
<dbReference type="FunFam" id="1.10.10.10:FF:000001">
    <property type="entry name" value="LysR family transcriptional regulator"/>
    <property type="match status" value="1"/>
</dbReference>
<evidence type="ECO:0000256" key="4">
    <source>
        <dbReference type="ARBA" id="ARBA00023163"/>
    </source>
</evidence>
<dbReference type="InterPro" id="IPR036388">
    <property type="entry name" value="WH-like_DNA-bd_sf"/>
</dbReference>
<dbReference type="InterPro" id="IPR005119">
    <property type="entry name" value="LysR_subst-bd"/>
</dbReference>
<dbReference type="Proteomes" id="UP001143328">
    <property type="component" value="Unassembled WGS sequence"/>
</dbReference>
<dbReference type="PANTHER" id="PTHR30537">
    <property type="entry name" value="HTH-TYPE TRANSCRIPTIONAL REGULATOR"/>
    <property type="match status" value="1"/>
</dbReference>
<evidence type="ECO:0000259" key="5">
    <source>
        <dbReference type="PROSITE" id="PS50931"/>
    </source>
</evidence>
<protein>
    <submittedName>
        <fullName evidence="6">Transcriptional regulator</fullName>
    </submittedName>
</protein>
<dbReference type="Pfam" id="PF00126">
    <property type="entry name" value="HTH_1"/>
    <property type="match status" value="1"/>
</dbReference>
<dbReference type="InterPro" id="IPR058163">
    <property type="entry name" value="LysR-type_TF_proteobact-type"/>
</dbReference>
<dbReference type="Gene3D" id="3.40.190.290">
    <property type="match status" value="1"/>
</dbReference>
<dbReference type="AlphaFoldDB" id="A0A9W6NI40"/>
<keyword evidence="2" id="KW-0805">Transcription regulation</keyword>
<dbReference type="Gene3D" id="1.10.10.10">
    <property type="entry name" value="Winged helix-like DNA-binding domain superfamily/Winged helix DNA-binding domain"/>
    <property type="match status" value="1"/>
</dbReference>
<dbReference type="RefSeq" id="WP_271197797.1">
    <property type="nucleotide sequence ID" value="NZ_BSFN01000022.1"/>
</dbReference>
<evidence type="ECO:0000313" key="7">
    <source>
        <dbReference type="Proteomes" id="UP001143328"/>
    </source>
</evidence>
<evidence type="ECO:0000313" key="6">
    <source>
        <dbReference type="EMBL" id="GLK91540.1"/>
    </source>
</evidence>
<proteinExistence type="inferred from homology"/>
<dbReference type="SUPFAM" id="SSF53850">
    <property type="entry name" value="Periplasmic binding protein-like II"/>
    <property type="match status" value="1"/>
</dbReference>
<feature type="domain" description="HTH lysR-type" evidence="5">
    <location>
        <begin position="1"/>
        <end position="59"/>
    </location>
</feature>
<organism evidence="6 7">
    <name type="scientific">Pseudomonas turukhanskensis</name>
    <dbReference type="NCBI Taxonomy" id="1806536"/>
    <lineage>
        <taxon>Bacteria</taxon>
        <taxon>Pseudomonadati</taxon>
        <taxon>Pseudomonadota</taxon>
        <taxon>Gammaproteobacteria</taxon>
        <taxon>Pseudomonadales</taxon>
        <taxon>Pseudomonadaceae</taxon>
        <taxon>Pseudomonas</taxon>
    </lineage>
</organism>
<keyword evidence="3" id="KW-0238">DNA-binding</keyword>
<reference evidence="6" key="2">
    <citation type="submission" date="2023-01" db="EMBL/GenBank/DDBJ databases">
        <authorList>
            <person name="Sun Q."/>
            <person name="Evtushenko L."/>
        </authorList>
    </citation>
    <scope>NUCLEOTIDE SEQUENCE</scope>
    <source>
        <strain evidence="6">VKM B-2935</strain>
    </source>
</reference>
<dbReference type="GO" id="GO:0043565">
    <property type="term" value="F:sequence-specific DNA binding"/>
    <property type="evidence" value="ECO:0007669"/>
    <property type="project" value="TreeGrafter"/>
</dbReference>
<dbReference type="InterPro" id="IPR000847">
    <property type="entry name" value="LysR_HTH_N"/>
</dbReference>
<dbReference type="PANTHER" id="PTHR30537:SF72">
    <property type="entry name" value="LYSR FAMILY TRANSCRIPTIONAL REGULATOR"/>
    <property type="match status" value="1"/>
</dbReference>
<comment type="similarity">
    <text evidence="1">Belongs to the LysR transcriptional regulatory family.</text>
</comment>
<comment type="caution">
    <text evidence="6">The sequence shown here is derived from an EMBL/GenBank/DDBJ whole genome shotgun (WGS) entry which is preliminary data.</text>
</comment>
<gene>
    <name evidence="6" type="ORF">GCM10017655_46040</name>
</gene>
<dbReference type="Pfam" id="PF03466">
    <property type="entry name" value="LysR_substrate"/>
    <property type="match status" value="1"/>
</dbReference>